<dbReference type="PROSITE" id="PS01124">
    <property type="entry name" value="HTH_ARAC_FAMILY_2"/>
    <property type="match status" value="1"/>
</dbReference>
<proteinExistence type="predicted"/>
<keyword evidence="2" id="KW-0238">DNA-binding</keyword>
<reference evidence="5" key="1">
    <citation type="submission" date="2019-03" db="EMBL/GenBank/DDBJ databases">
        <title>Single cell metagenomics reveals metabolic interactions within the superorganism composed of flagellate Streblomastix strix and complex community of Bacteroidetes bacteria on its surface.</title>
        <authorList>
            <person name="Treitli S.C."/>
            <person name="Kolisko M."/>
            <person name="Husnik F."/>
            <person name="Keeling P."/>
            <person name="Hampl V."/>
        </authorList>
    </citation>
    <scope>NUCLEOTIDE SEQUENCE</scope>
    <source>
        <strain evidence="5">STM</strain>
    </source>
</reference>
<dbReference type="EC" id="2.1.1.-" evidence="5"/>
<dbReference type="Pfam" id="PF07883">
    <property type="entry name" value="Cupin_2"/>
    <property type="match status" value="1"/>
</dbReference>
<accession>A0A5J4SBF4</accession>
<dbReference type="InterPro" id="IPR018062">
    <property type="entry name" value="HTH_AraC-typ_CS"/>
</dbReference>
<dbReference type="SUPFAM" id="SSF51215">
    <property type="entry name" value="Regulatory protein AraC"/>
    <property type="match status" value="1"/>
</dbReference>
<name>A0A5J4SBF4_9ZZZZ</name>
<dbReference type="GO" id="GO:0032259">
    <property type="term" value="P:methylation"/>
    <property type="evidence" value="ECO:0007669"/>
    <property type="project" value="UniProtKB-KW"/>
</dbReference>
<evidence type="ECO:0000259" key="4">
    <source>
        <dbReference type="PROSITE" id="PS01124"/>
    </source>
</evidence>
<dbReference type="InterPro" id="IPR037923">
    <property type="entry name" value="HTH-like"/>
</dbReference>
<protein>
    <submittedName>
        <fullName evidence="5">Bifunctional transcriptional activator/DNA repair enzyme AdaA</fullName>
        <ecNumber evidence="5">2.1.1.-</ecNumber>
    </submittedName>
</protein>
<evidence type="ECO:0000256" key="2">
    <source>
        <dbReference type="ARBA" id="ARBA00023125"/>
    </source>
</evidence>
<organism evidence="5">
    <name type="scientific">termite gut metagenome</name>
    <dbReference type="NCBI Taxonomy" id="433724"/>
    <lineage>
        <taxon>unclassified sequences</taxon>
        <taxon>metagenomes</taxon>
        <taxon>organismal metagenomes</taxon>
    </lineage>
</organism>
<dbReference type="PANTHER" id="PTHR43280">
    <property type="entry name" value="ARAC-FAMILY TRANSCRIPTIONAL REGULATOR"/>
    <property type="match status" value="1"/>
</dbReference>
<dbReference type="InterPro" id="IPR020449">
    <property type="entry name" value="Tscrpt_reg_AraC-type_HTH"/>
</dbReference>
<evidence type="ECO:0000256" key="1">
    <source>
        <dbReference type="ARBA" id="ARBA00023015"/>
    </source>
</evidence>
<dbReference type="Pfam" id="PF12833">
    <property type="entry name" value="HTH_18"/>
    <property type="match status" value="1"/>
</dbReference>
<evidence type="ECO:0000313" key="5">
    <source>
        <dbReference type="EMBL" id="KAA6342613.1"/>
    </source>
</evidence>
<sequence>MLAVFEKIVLCEDESFFIGVFQDNLEESRWHYHSNYEISFITEGSGKRIVADSIENFHPGDLVFIGKRLPHTWIADKEQPNSKRTLESVFLQFTSDILHTQLLALPEFKNVAKALDLSERGLQITGETLNEISKLMLQMPYMKGIERMLHFYMIMDTIGRSNHLIPLASKEYMKKRFMPGNKRIAQIHEYLMNNYKNEVDLKQLSEIINMTESSLCRFFKAKAGLTLFEYLNRIKIDFACKLLMNNELTILEICLDSGYNNLSHFNKQFRKSTGMSPSEYRKKFNKLHSLS</sequence>
<keyword evidence="3" id="KW-0804">Transcription</keyword>
<feature type="domain" description="HTH araC/xylS-type" evidence="4">
    <location>
        <begin position="185"/>
        <end position="283"/>
    </location>
</feature>
<dbReference type="InterPro" id="IPR014710">
    <property type="entry name" value="RmlC-like_jellyroll"/>
</dbReference>
<dbReference type="EMBL" id="SNRY01000315">
    <property type="protein sequence ID" value="KAA6342613.1"/>
    <property type="molecule type" value="Genomic_DNA"/>
</dbReference>
<keyword evidence="5" id="KW-0489">Methyltransferase</keyword>
<dbReference type="GO" id="GO:0008168">
    <property type="term" value="F:methyltransferase activity"/>
    <property type="evidence" value="ECO:0007669"/>
    <property type="project" value="UniProtKB-KW"/>
</dbReference>
<dbReference type="GO" id="GO:0043565">
    <property type="term" value="F:sequence-specific DNA binding"/>
    <property type="evidence" value="ECO:0007669"/>
    <property type="project" value="InterPro"/>
</dbReference>
<keyword evidence="5" id="KW-0808">Transferase</keyword>
<dbReference type="PRINTS" id="PR00032">
    <property type="entry name" value="HTHARAC"/>
</dbReference>
<dbReference type="InterPro" id="IPR009057">
    <property type="entry name" value="Homeodomain-like_sf"/>
</dbReference>
<dbReference type="PANTHER" id="PTHR43280:SF27">
    <property type="entry name" value="TRANSCRIPTIONAL REGULATOR MTLR"/>
    <property type="match status" value="1"/>
</dbReference>
<dbReference type="PROSITE" id="PS00041">
    <property type="entry name" value="HTH_ARAC_FAMILY_1"/>
    <property type="match status" value="1"/>
</dbReference>
<dbReference type="InterPro" id="IPR018060">
    <property type="entry name" value="HTH_AraC"/>
</dbReference>
<dbReference type="InterPro" id="IPR013096">
    <property type="entry name" value="Cupin_2"/>
</dbReference>
<dbReference type="Gene3D" id="1.10.10.60">
    <property type="entry name" value="Homeodomain-like"/>
    <property type="match status" value="2"/>
</dbReference>
<evidence type="ECO:0000256" key="3">
    <source>
        <dbReference type="ARBA" id="ARBA00023163"/>
    </source>
</evidence>
<comment type="caution">
    <text evidence="5">The sequence shown here is derived from an EMBL/GenBank/DDBJ whole genome shotgun (WGS) entry which is preliminary data.</text>
</comment>
<dbReference type="GO" id="GO:0003700">
    <property type="term" value="F:DNA-binding transcription factor activity"/>
    <property type="evidence" value="ECO:0007669"/>
    <property type="project" value="InterPro"/>
</dbReference>
<keyword evidence="1" id="KW-0805">Transcription regulation</keyword>
<dbReference type="AlphaFoldDB" id="A0A5J4SBF4"/>
<gene>
    <name evidence="5" type="ORF">EZS27_009646</name>
</gene>
<dbReference type="SMART" id="SM00342">
    <property type="entry name" value="HTH_ARAC"/>
    <property type="match status" value="1"/>
</dbReference>
<dbReference type="Gene3D" id="2.60.120.10">
    <property type="entry name" value="Jelly Rolls"/>
    <property type="match status" value="1"/>
</dbReference>
<dbReference type="SUPFAM" id="SSF46689">
    <property type="entry name" value="Homeodomain-like"/>
    <property type="match status" value="2"/>
</dbReference>